<feature type="region of interest" description="Disordered" evidence="1">
    <location>
        <begin position="171"/>
        <end position="213"/>
    </location>
</feature>
<evidence type="ECO:0000313" key="3">
    <source>
        <dbReference type="Proteomes" id="UP000814176"/>
    </source>
</evidence>
<dbReference type="GeneID" id="71998580"/>
<keyword evidence="3" id="KW-1185">Reference proteome</keyword>
<reference evidence="2 3" key="1">
    <citation type="journal article" date="2021" name="Environ. Microbiol.">
        <title>Gene family expansions and transcriptome signatures uncover fungal adaptations to wood decay.</title>
        <authorList>
            <person name="Hage H."/>
            <person name="Miyauchi S."/>
            <person name="Viragh M."/>
            <person name="Drula E."/>
            <person name="Min B."/>
            <person name="Chaduli D."/>
            <person name="Navarro D."/>
            <person name="Favel A."/>
            <person name="Norest M."/>
            <person name="Lesage-Meessen L."/>
            <person name="Balint B."/>
            <person name="Merenyi Z."/>
            <person name="de Eugenio L."/>
            <person name="Morin E."/>
            <person name="Martinez A.T."/>
            <person name="Baldrian P."/>
            <person name="Stursova M."/>
            <person name="Martinez M.J."/>
            <person name="Novotny C."/>
            <person name="Magnuson J.K."/>
            <person name="Spatafora J.W."/>
            <person name="Maurice S."/>
            <person name="Pangilinan J."/>
            <person name="Andreopoulos W."/>
            <person name="LaButti K."/>
            <person name="Hundley H."/>
            <person name="Na H."/>
            <person name="Kuo A."/>
            <person name="Barry K."/>
            <person name="Lipzen A."/>
            <person name="Henrissat B."/>
            <person name="Riley R."/>
            <person name="Ahrendt S."/>
            <person name="Nagy L.G."/>
            <person name="Grigoriev I.V."/>
            <person name="Martin F."/>
            <person name="Rosso M.N."/>
        </authorList>
    </citation>
    <scope>NUCLEOTIDE SEQUENCE [LARGE SCALE GENOMIC DNA]</scope>
    <source>
        <strain evidence="2 3">CIRM-BRFM 1785</strain>
    </source>
</reference>
<evidence type="ECO:0000313" key="2">
    <source>
        <dbReference type="EMBL" id="KAH9841386.1"/>
    </source>
</evidence>
<dbReference type="EMBL" id="JADCUA010000003">
    <property type="protein sequence ID" value="KAH9841386.1"/>
    <property type="molecule type" value="Genomic_DNA"/>
</dbReference>
<dbReference type="Proteomes" id="UP000814176">
    <property type="component" value="Unassembled WGS sequence"/>
</dbReference>
<proteinExistence type="predicted"/>
<comment type="caution">
    <text evidence="2">The sequence shown here is derived from an EMBL/GenBank/DDBJ whole genome shotgun (WGS) entry which is preliminary data.</text>
</comment>
<accession>A0ABQ8KRG1</accession>
<protein>
    <submittedName>
        <fullName evidence="2">Uncharacterized protein</fullName>
    </submittedName>
</protein>
<name>A0ABQ8KRG1_9APHY</name>
<evidence type="ECO:0000256" key="1">
    <source>
        <dbReference type="SAM" id="MobiDB-lite"/>
    </source>
</evidence>
<dbReference type="RefSeq" id="XP_047782685.1">
    <property type="nucleotide sequence ID" value="XM_047917848.1"/>
</dbReference>
<organism evidence="2 3">
    <name type="scientific">Rhodofomes roseus</name>
    <dbReference type="NCBI Taxonomy" id="34475"/>
    <lineage>
        <taxon>Eukaryota</taxon>
        <taxon>Fungi</taxon>
        <taxon>Dikarya</taxon>
        <taxon>Basidiomycota</taxon>
        <taxon>Agaricomycotina</taxon>
        <taxon>Agaricomycetes</taxon>
        <taxon>Polyporales</taxon>
        <taxon>Rhodofomes</taxon>
    </lineage>
</organism>
<sequence length="213" mass="23135">MESFTGLSLFRRHNWAAHCCLRLCSGDAPQGVSFIFLGPDGMSCIATSLHMPYPATEMVSSGLASALIHCRTSIINSPMTWYTLKRNAEVYLRSMKVAFCDVHIPGFYERTVEQGTPVLVEWSRATSDDLSRIPRQQQRTRSQLAELGIGDVAIVGRHAWRAGSGETRAACARREGARSQTSGLRGRRRGSAAARGSVGEDGAGIMTQADGCL</sequence>
<gene>
    <name evidence="2" type="ORF">C8Q71DRAFT_327450</name>
</gene>